<reference evidence="1 2" key="1">
    <citation type="submission" date="2019-08" db="EMBL/GenBank/DDBJ databases">
        <authorList>
            <person name="Alioto T."/>
            <person name="Alioto T."/>
            <person name="Gomez Garrido J."/>
        </authorList>
    </citation>
    <scope>NUCLEOTIDE SEQUENCE [LARGE SCALE GENOMIC DNA]</scope>
</reference>
<dbReference type="AlphaFoldDB" id="A0A5E4MV83"/>
<dbReference type="Proteomes" id="UP000325440">
    <property type="component" value="Unassembled WGS sequence"/>
</dbReference>
<accession>A0A5E4MV83</accession>
<gene>
    <name evidence="1" type="ORF">CINCED_3A009807</name>
</gene>
<protein>
    <submittedName>
        <fullName evidence="1">Uncharacterized protein</fullName>
    </submittedName>
</protein>
<proteinExistence type="predicted"/>
<evidence type="ECO:0000313" key="1">
    <source>
        <dbReference type="EMBL" id="VVC36150.1"/>
    </source>
</evidence>
<evidence type="ECO:0000313" key="2">
    <source>
        <dbReference type="Proteomes" id="UP000325440"/>
    </source>
</evidence>
<dbReference type="EMBL" id="CABPRJ010001431">
    <property type="protein sequence ID" value="VVC36150.1"/>
    <property type="molecule type" value="Genomic_DNA"/>
</dbReference>
<sequence length="216" mass="25729">MSHHIRTIIETDDISYDEQPINELTSLFSQKDFQSYSELTLKTALWRQIGHRIKMFVMVFDNIKRNMVHLTAGFILVFHKMKELCCISHNVLKNEVNIFFNAIQKHVKYFDDALWTKWFSHDTKFKDCVFFITRILMPTGNILNEDEQNRIKNAVKYLNKTNDDEDVFSSDGKTNRRKYEGNHRVNDHDIKRIRVTESKPGVFIKQSRKISRRLLI</sequence>
<name>A0A5E4MV83_9HEMI</name>
<keyword evidence="2" id="KW-1185">Reference proteome</keyword>
<organism evidence="1 2">
    <name type="scientific">Cinara cedri</name>
    <dbReference type="NCBI Taxonomy" id="506608"/>
    <lineage>
        <taxon>Eukaryota</taxon>
        <taxon>Metazoa</taxon>
        <taxon>Ecdysozoa</taxon>
        <taxon>Arthropoda</taxon>
        <taxon>Hexapoda</taxon>
        <taxon>Insecta</taxon>
        <taxon>Pterygota</taxon>
        <taxon>Neoptera</taxon>
        <taxon>Paraneoptera</taxon>
        <taxon>Hemiptera</taxon>
        <taxon>Sternorrhyncha</taxon>
        <taxon>Aphidomorpha</taxon>
        <taxon>Aphidoidea</taxon>
        <taxon>Aphididae</taxon>
        <taxon>Lachninae</taxon>
        <taxon>Cinara</taxon>
    </lineage>
</organism>